<feature type="transmembrane region" description="Helical" evidence="6">
    <location>
        <begin position="454"/>
        <end position="474"/>
    </location>
</feature>
<organism evidence="7 8">
    <name type="scientific">Chryseobacterium taihuense</name>
    <dbReference type="NCBI Taxonomy" id="1141221"/>
    <lineage>
        <taxon>Bacteria</taxon>
        <taxon>Pseudomonadati</taxon>
        <taxon>Bacteroidota</taxon>
        <taxon>Flavobacteriia</taxon>
        <taxon>Flavobacteriales</taxon>
        <taxon>Weeksellaceae</taxon>
        <taxon>Chryseobacterium group</taxon>
        <taxon>Chryseobacterium</taxon>
    </lineage>
</organism>
<evidence type="ECO:0000256" key="2">
    <source>
        <dbReference type="ARBA" id="ARBA00022475"/>
    </source>
</evidence>
<name>A0ABY0QSX9_9FLAO</name>
<dbReference type="EMBL" id="FNHD01000006">
    <property type="protein sequence ID" value="SDL77118.1"/>
    <property type="molecule type" value="Genomic_DNA"/>
</dbReference>
<dbReference type="PANTHER" id="PTHR30250:SF11">
    <property type="entry name" value="O-ANTIGEN TRANSPORTER-RELATED"/>
    <property type="match status" value="1"/>
</dbReference>
<feature type="transmembrane region" description="Helical" evidence="6">
    <location>
        <begin position="226"/>
        <end position="248"/>
    </location>
</feature>
<feature type="transmembrane region" description="Helical" evidence="6">
    <location>
        <begin position="92"/>
        <end position="115"/>
    </location>
</feature>
<evidence type="ECO:0000313" key="7">
    <source>
        <dbReference type="EMBL" id="SDL77118.1"/>
    </source>
</evidence>
<dbReference type="Proteomes" id="UP000199242">
    <property type="component" value="Unassembled WGS sequence"/>
</dbReference>
<dbReference type="PANTHER" id="PTHR30250">
    <property type="entry name" value="PST FAMILY PREDICTED COLANIC ACID TRANSPORTER"/>
    <property type="match status" value="1"/>
</dbReference>
<gene>
    <name evidence="7" type="ORF">SAMN05216273_10623</name>
</gene>
<feature type="transmembrane region" description="Helical" evidence="6">
    <location>
        <begin position="394"/>
        <end position="416"/>
    </location>
</feature>
<comment type="subcellular location">
    <subcellularLocation>
        <location evidence="1">Cell membrane</location>
        <topology evidence="1">Multi-pass membrane protein</topology>
    </subcellularLocation>
</comment>
<dbReference type="RefSeq" id="WP_089743068.1">
    <property type="nucleotide sequence ID" value="NZ_FNHD01000006.1"/>
</dbReference>
<feature type="transmembrane region" description="Helical" evidence="6">
    <location>
        <begin position="299"/>
        <end position="320"/>
    </location>
</feature>
<feature type="transmembrane region" description="Helical" evidence="6">
    <location>
        <begin position="121"/>
        <end position="145"/>
    </location>
</feature>
<comment type="caution">
    <text evidence="7">The sequence shown here is derived from an EMBL/GenBank/DDBJ whole genome shotgun (WGS) entry which is preliminary data.</text>
</comment>
<feature type="transmembrane region" description="Helical" evidence="6">
    <location>
        <begin position="157"/>
        <end position="175"/>
    </location>
</feature>
<keyword evidence="8" id="KW-1185">Reference proteome</keyword>
<evidence type="ECO:0000256" key="1">
    <source>
        <dbReference type="ARBA" id="ARBA00004651"/>
    </source>
</evidence>
<evidence type="ECO:0000256" key="6">
    <source>
        <dbReference type="SAM" id="Phobius"/>
    </source>
</evidence>
<keyword evidence="3 6" id="KW-0812">Transmembrane</keyword>
<accession>A0ABY0QSX9</accession>
<evidence type="ECO:0000256" key="4">
    <source>
        <dbReference type="ARBA" id="ARBA00022989"/>
    </source>
</evidence>
<evidence type="ECO:0000256" key="5">
    <source>
        <dbReference type="ARBA" id="ARBA00023136"/>
    </source>
</evidence>
<feature type="transmembrane region" description="Helical" evidence="6">
    <location>
        <begin position="340"/>
        <end position="362"/>
    </location>
</feature>
<protein>
    <submittedName>
        <fullName evidence="7">Membrane protein involved in the export of O-antigen and teichoic acid</fullName>
    </submittedName>
</protein>
<dbReference type="InterPro" id="IPR050833">
    <property type="entry name" value="Poly_Biosynth_Transport"/>
</dbReference>
<evidence type="ECO:0000256" key="3">
    <source>
        <dbReference type="ARBA" id="ARBA00022692"/>
    </source>
</evidence>
<reference evidence="7 8" key="1">
    <citation type="submission" date="2016-10" db="EMBL/GenBank/DDBJ databases">
        <authorList>
            <person name="Varghese N."/>
            <person name="Submissions S."/>
        </authorList>
    </citation>
    <scope>NUCLEOTIDE SEQUENCE [LARGE SCALE GENOMIC DNA]</scope>
    <source>
        <strain evidence="7 8">CGMCC 1.10941</strain>
    </source>
</reference>
<keyword evidence="5 6" id="KW-0472">Membrane</keyword>
<feature type="transmembrane region" description="Helical" evidence="6">
    <location>
        <begin position="428"/>
        <end position="448"/>
    </location>
</feature>
<feature type="transmembrane region" description="Helical" evidence="6">
    <location>
        <begin position="369"/>
        <end position="388"/>
    </location>
</feature>
<feature type="transmembrane region" description="Helical" evidence="6">
    <location>
        <begin position="260"/>
        <end position="278"/>
    </location>
</feature>
<evidence type="ECO:0000313" key="8">
    <source>
        <dbReference type="Proteomes" id="UP000199242"/>
    </source>
</evidence>
<feature type="transmembrane region" description="Helical" evidence="6">
    <location>
        <begin position="33"/>
        <end position="54"/>
    </location>
</feature>
<keyword evidence="2" id="KW-1003">Cell membrane</keyword>
<feature type="transmembrane region" description="Helical" evidence="6">
    <location>
        <begin position="181"/>
        <end position="200"/>
    </location>
</feature>
<sequence>MSEKGRTLKTTIAVGGGQLITIFSGIFKTKVAAILLGPSGVGLLGLLTVVIEMIKSIGSMGIPLSGVREISVAESSNNAENVDFTVTVFQKWILLMALLGAFFCAVFSFPLSFFIFKNYQYGWDIFFLSPAVFFGGLAAGNLAVLQGRRAIPAMVKAGLYSNILAAVLSIGLFYFLGINAIVPSLIVTAVVNFIFSYYYYRQWSPSYSKSITYLNSFPHVKEMIKVGFFIVLVSVFDQFMNLILRSFITDQTSTEGLGLYTAATTIAGMYLTVVLTSLSSDYLPKLATLNTNVEINEAVNLQVNIIVLLASPLIIGMVGFSDVVLNILYSKQFYGAIEILQWQIIGDFFKIIAWPCGFIFLAKGFGKLYTGYSIGYSLIYLLIIILGWDYFGFKIIGFAFFISQLAALVFVYSFFYRKYGLTINTANTKLISVMALLLTLSFIIYNYVEQKLLSHLLNIFVVLVSAFIAYKNLAEDIKIIQKIKKLFKSKS</sequence>
<proteinExistence type="predicted"/>
<feature type="transmembrane region" description="Helical" evidence="6">
    <location>
        <begin position="7"/>
        <end position="27"/>
    </location>
</feature>
<keyword evidence="4 6" id="KW-1133">Transmembrane helix</keyword>
<dbReference type="Pfam" id="PF13440">
    <property type="entry name" value="Polysacc_synt_3"/>
    <property type="match status" value="1"/>
</dbReference>